<reference evidence="2" key="1">
    <citation type="submission" date="2017-04" db="EMBL/GenBank/DDBJ databases">
        <title>Genome evolution of the luminous symbionts of deep sea anglerfish.</title>
        <authorList>
            <person name="Hendry T.A."/>
        </authorList>
    </citation>
    <scope>NUCLEOTIDE SEQUENCE [LARGE SCALE GENOMIC DNA]</scope>
</reference>
<sequence>MVKRGVHLFLGVNYRQVVLTLPEQLPISFHNHSNQKRLYSGFMVLAEACLSELIKAHFKTDACEIAVIVFIHIHSRNSSYNPHLHVILAEGAFFPLNLDWKGLQHLSLSQL</sequence>
<dbReference type="Proteomes" id="UP000219020">
    <property type="component" value="Unassembled WGS sequence"/>
</dbReference>
<evidence type="ECO:0000313" key="1">
    <source>
        <dbReference type="EMBL" id="PCS22781.1"/>
    </source>
</evidence>
<organism evidence="1 2">
    <name type="scientific">Candidatus Enterovibrio escicola</name>
    <dbReference type="NCBI Taxonomy" id="1927127"/>
    <lineage>
        <taxon>Bacteria</taxon>
        <taxon>Pseudomonadati</taxon>
        <taxon>Pseudomonadota</taxon>
        <taxon>Gammaproteobacteria</taxon>
        <taxon>Vibrionales</taxon>
        <taxon>Vibrionaceae</taxon>
        <taxon>Enterovibrio</taxon>
    </lineage>
</organism>
<keyword evidence="2" id="KW-1185">Reference proteome</keyword>
<proteinExistence type="predicted"/>
<name>A0A2A5T3Q7_9GAMM</name>
<gene>
    <name evidence="1" type="ORF">BTN49_1567</name>
</gene>
<dbReference type="EMBL" id="NBYY01000014">
    <property type="protein sequence ID" value="PCS22781.1"/>
    <property type="molecule type" value="Genomic_DNA"/>
</dbReference>
<protein>
    <submittedName>
        <fullName evidence="1">Uncharacterized protein</fullName>
    </submittedName>
</protein>
<dbReference type="GeneID" id="66951666"/>
<dbReference type="AlphaFoldDB" id="A0A2A5T3Q7"/>
<evidence type="ECO:0000313" key="2">
    <source>
        <dbReference type="Proteomes" id="UP000219020"/>
    </source>
</evidence>
<dbReference type="RefSeq" id="WP_394336649.1">
    <property type="nucleotide sequence ID" value="NZ_CAWNJE010000017.1"/>
</dbReference>
<accession>A0A2A5T3Q7</accession>
<comment type="caution">
    <text evidence="1">The sequence shown here is derived from an EMBL/GenBank/DDBJ whole genome shotgun (WGS) entry which is preliminary data.</text>
</comment>